<evidence type="ECO:0000313" key="1">
    <source>
        <dbReference type="EMBL" id="SKA35818.1"/>
    </source>
</evidence>
<dbReference type="InterPro" id="IPR025345">
    <property type="entry name" value="DUF4249"/>
</dbReference>
<dbReference type="Pfam" id="PF14054">
    <property type="entry name" value="DUF4249"/>
    <property type="match status" value="1"/>
</dbReference>
<reference evidence="2" key="1">
    <citation type="submission" date="2017-02" db="EMBL/GenBank/DDBJ databases">
        <authorList>
            <person name="Varghese N."/>
            <person name="Submissions S."/>
        </authorList>
    </citation>
    <scope>NUCLEOTIDE SEQUENCE [LARGE SCALE GENOMIC DNA]</scope>
    <source>
        <strain evidence="2">DSM 22224</strain>
    </source>
</reference>
<dbReference type="EMBL" id="FUWZ01000004">
    <property type="protein sequence ID" value="SKA35818.1"/>
    <property type="molecule type" value="Genomic_DNA"/>
</dbReference>
<evidence type="ECO:0000313" key="2">
    <source>
        <dbReference type="Proteomes" id="UP000190367"/>
    </source>
</evidence>
<dbReference type="RefSeq" id="WP_078671386.1">
    <property type="nucleotide sequence ID" value="NZ_FUWZ01000004.1"/>
</dbReference>
<name>A0A1T4T6P2_9BACT</name>
<gene>
    <name evidence="1" type="ORF">SAMN04488128_10412</name>
</gene>
<dbReference type="AlphaFoldDB" id="A0A1T4T6P2"/>
<protein>
    <recommendedName>
        <fullName evidence="3">DUF4249 domain-containing protein</fullName>
    </recommendedName>
</protein>
<dbReference type="Proteomes" id="UP000190367">
    <property type="component" value="Unassembled WGS sequence"/>
</dbReference>
<dbReference type="OrthoDB" id="1430047at2"/>
<proteinExistence type="predicted"/>
<evidence type="ECO:0008006" key="3">
    <source>
        <dbReference type="Google" id="ProtNLM"/>
    </source>
</evidence>
<keyword evidence="2" id="KW-1185">Reference proteome</keyword>
<dbReference type="STRING" id="634771.SAMN04488128_10412"/>
<accession>A0A1T4T6P2</accession>
<dbReference type="PROSITE" id="PS51257">
    <property type="entry name" value="PROKAR_LIPOPROTEIN"/>
    <property type="match status" value="1"/>
</dbReference>
<sequence length="273" mass="30396">MKNAFKYLIVSCGLFLLSCTKIVEVGLDTAAPQLVIDASIDWIKGTTGHEQKIKLSTSTGYYDTIFPSVSGADIVITNAENTVFSFIENPGTGEYSCSNFHPVIGETYKLRVVLNGETYTATETCIAAPDIDNNIVQNNAGGFGGDEVEITYYYQDNGHEENYYLHRILSPVSVFPDYKAQDDRNGQGKLLQEYYSDEDLKSGDKINIRLYGISRRYYDYFRKLLTAAGAGNGPFQTAPGAVRGNIVNQTHFENFAYGYFRLSEVAIKDYTVQ</sequence>
<organism evidence="1 2">
    <name type="scientific">Chitinophaga eiseniae</name>
    <dbReference type="NCBI Taxonomy" id="634771"/>
    <lineage>
        <taxon>Bacteria</taxon>
        <taxon>Pseudomonadati</taxon>
        <taxon>Bacteroidota</taxon>
        <taxon>Chitinophagia</taxon>
        <taxon>Chitinophagales</taxon>
        <taxon>Chitinophagaceae</taxon>
        <taxon>Chitinophaga</taxon>
    </lineage>
</organism>